<dbReference type="AlphaFoldDB" id="A0A4Z2FHN3"/>
<protein>
    <submittedName>
        <fullName evidence="1">Uncharacterized protein</fullName>
    </submittedName>
</protein>
<organism evidence="1 2">
    <name type="scientific">Liparis tanakae</name>
    <name type="common">Tanaka's snailfish</name>
    <dbReference type="NCBI Taxonomy" id="230148"/>
    <lineage>
        <taxon>Eukaryota</taxon>
        <taxon>Metazoa</taxon>
        <taxon>Chordata</taxon>
        <taxon>Craniata</taxon>
        <taxon>Vertebrata</taxon>
        <taxon>Euteleostomi</taxon>
        <taxon>Actinopterygii</taxon>
        <taxon>Neopterygii</taxon>
        <taxon>Teleostei</taxon>
        <taxon>Neoteleostei</taxon>
        <taxon>Acanthomorphata</taxon>
        <taxon>Eupercaria</taxon>
        <taxon>Perciformes</taxon>
        <taxon>Cottioidei</taxon>
        <taxon>Cottales</taxon>
        <taxon>Liparidae</taxon>
        <taxon>Liparis</taxon>
    </lineage>
</organism>
<keyword evidence="2" id="KW-1185">Reference proteome</keyword>
<proteinExistence type="predicted"/>
<sequence length="159" mass="17325">MALPKEEGGNQAPVVVLPSRVFWPIGPSCLPQKMEDESESKLSICSTPLRGEVGVSYLQTAAGRLRHCCCAYFCHVRSNTCHKEIIEIDQHFIAIPNRDRKIAQPYSKVGTPEVTVAIRSAESRGNEIESRCAAGASRWRVSLAVDGGRCGEIPDITSA</sequence>
<dbReference type="Proteomes" id="UP000314294">
    <property type="component" value="Unassembled WGS sequence"/>
</dbReference>
<accession>A0A4Z2FHN3</accession>
<reference evidence="1 2" key="1">
    <citation type="submission" date="2019-03" db="EMBL/GenBank/DDBJ databases">
        <title>First draft genome of Liparis tanakae, snailfish: a comprehensive survey of snailfish specific genes.</title>
        <authorList>
            <person name="Kim W."/>
            <person name="Song I."/>
            <person name="Jeong J.-H."/>
            <person name="Kim D."/>
            <person name="Kim S."/>
            <person name="Ryu S."/>
            <person name="Song J.Y."/>
            <person name="Lee S.K."/>
        </authorList>
    </citation>
    <scope>NUCLEOTIDE SEQUENCE [LARGE SCALE GENOMIC DNA]</scope>
    <source>
        <tissue evidence="1">Muscle</tissue>
    </source>
</reference>
<dbReference type="EMBL" id="SRLO01001191">
    <property type="protein sequence ID" value="TNN40420.1"/>
    <property type="molecule type" value="Genomic_DNA"/>
</dbReference>
<evidence type="ECO:0000313" key="2">
    <source>
        <dbReference type="Proteomes" id="UP000314294"/>
    </source>
</evidence>
<evidence type="ECO:0000313" key="1">
    <source>
        <dbReference type="EMBL" id="TNN40420.1"/>
    </source>
</evidence>
<gene>
    <name evidence="1" type="ORF">EYF80_049407</name>
</gene>
<comment type="caution">
    <text evidence="1">The sequence shown here is derived from an EMBL/GenBank/DDBJ whole genome shotgun (WGS) entry which is preliminary data.</text>
</comment>
<name>A0A4Z2FHN3_9TELE</name>